<proteinExistence type="inferred from homology"/>
<evidence type="ECO:0000313" key="15">
    <source>
        <dbReference type="EMBL" id="KRY54661.1"/>
    </source>
</evidence>
<dbReference type="Pfam" id="PF01569">
    <property type="entry name" value="PAP2"/>
    <property type="match status" value="1"/>
</dbReference>
<evidence type="ECO:0000256" key="10">
    <source>
        <dbReference type="ARBA" id="ARBA00031113"/>
    </source>
</evidence>
<keyword evidence="4" id="KW-0963">Cytoplasm</keyword>
<comment type="caution">
    <text evidence="15">The sequence shown here is derived from an EMBL/GenBank/DDBJ whole genome shotgun (WGS) entry which is preliminary data.</text>
</comment>
<dbReference type="Gene3D" id="1.10.287.40">
    <property type="entry name" value="Serine-tRNA synthetase, tRNA binding domain"/>
    <property type="match status" value="1"/>
</dbReference>
<dbReference type="Gene3D" id="1.20.144.10">
    <property type="entry name" value="Phosphatidic acid phosphatase type 2/haloperoxidase"/>
    <property type="match status" value="1"/>
</dbReference>
<evidence type="ECO:0000256" key="11">
    <source>
        <dbReference type="ARBA" id="ARBA00047929"/>
    </source>
</evidence>
<dbReference type="EMBL" id="JYDI01000066">
    <property type="protein sequence ID" value="KRY54661.1"/>
    <property type="molecule type" value="Genomic_DNA"/>
</dbReference>
<feature type="transmembrane region" description="Helical" evidence="13">
    <location>
        <begin position="1136"/>
        <end position="1154"/>
    </location>
</feature>
<comment type="catalytic activity">
    <reaction evidence="11">
        <text>tRNA(Sec) + L-serine + ATP = L-seryl-tRNA(Sec) + AMP + diphosphate + H(+)</text>
        <dbReference type="Rhea" id="RHEA:42580"/>
        <dbReference type="Rhea" id="RHEA-COMP:9742"/>
        <dbReference type="Rhea" id="RHEA-COMP:10128"/>
        <dbReference type="ChEBI" id="CHEBI:15378"/>
        <dbReference type="ChEBI" id="CHEBI:30616"/>
        <dbReference type="ChEBI" id="CHEBI:33019"/>
        <dbReference type="ChEBI" id="CHEBI:33384"/>
        <dbReference type="ChEBI" id="CHEBI:78442"/>
        <dbReference type="ChEBI" id="CHEBI:78533"/>
        <dbReference type="ChEBI" id="CHEBI:456215"/>
        <dbReference type="EC" id="6.1.1.11"/>
    </reaction>
</comment>
<dbReference type="SUPFAM" id="SSF48317">
    <property type="entry name" value="Acid phosphatase/Vanadium-dependent haloperoxidase"/>
    <property type="match status" value="1"/>
</dbReference>
<evidence type="ECO:0000313" key="16">
    <source>
        <dbReference type="Proteomes" id="UP000054653"/>
    </source>
</evidence>
<evidence type="ECO:0000256" key="5">
    <source>
        <dbReference type="ARBA" id="ARBA00022598"/>
    </source>
</evidence>
<dbReference type="FunFam" id="3.30.930.10:FF:000027">
    <property type="entry name" value="Serine--tRNA ligase, cytoplasmic"/>
    <property type="match status" value="1"/>
</dbReference>
<evidence type="ECO:0000256" key="4">
    <source>
        <dbReference type="ARBA" id="ARBA00022490"/>
    </source>
</evidence>
<comment type="similarity">
    <text evidence="2">Belongs to the class-II aminoacyl-tRNA synthetase family. Type-1 seryl-tRNA synthetase subfamily.</text>
</comment>
<dbReference type="SMART" id="SM00014">
    <property type="entry name" value="acidPPc"/>
    <property type="match status" value="1"/>
</dbReference>
<keyword evidence="5 15" id="KW-0436">Ligase</keyword>
<evidence type="ECO:0000256" key="6">
    <source>
        <dbReference type="ARBA" id="ARBA00022741"/>
    </source>
</evidence>
<dbReference type="GO" id="GO:0005524">
    <property type="term" value="F:ATP binding"/>
    <property type="evidence" value="ECO:0007669"/>
    <property type="project" value="UniProtKB-KW"/>
</dbReference>
<evidence type="ECO:0000256" key="13">
    <source>
        <dbReference type="SAM" id="Phobius"/>
    </source>
</evidence>
<dbReference type="InterPro" id="IPR036938">
    <property type="entry name" value="PAP2/HPO_sf"/>
</dbReference>
<name>A0A0V1CZM9_TRIBR</name>
<dbReference type="InterPro" id="IPR000326">
    <property type="entry name" value="PAP2/HPO"/>
</dbReference>
<dbReference type="PANTHER" id="PTHR11778">
    <property type="entry name" value="SERYL-TRNA SYNTHETASE"/>
    <property type="match status" value="1"/>
</dbReference>
<feature type="transmembrane region" description="Helical" evidence="13">
    <location>
        <begin position="1110"/>
        <end position="1129"/>
    </location>
</feature>
<reference evidence="15 16" key="1">
    <citation type="submission" date="2015-01" db="EMBL/GenBank/DDBJ databases">
        <title>Evolution of Trichinella species and genotypes.</title>
        <authorList>
            <person name="Korhonen P.K."/>
            <person name="Edoardo P."/>
            <person name="Giuseppe L.R."/>
            <person name="Gasser R.B."/>
        </authorList>
    </citation>
    <scope>NUCLEOTIDE SEQUENCE [LARGE SCALE GENOMIC DNA]</scope>
    <source>
        <strain evidence="15">ISS120</strain>
    </source>
</reference>
<dbReference type="GO" id="GO:0006434">
    <property type="term" value="P:seryl-tRNA aminoacylation"/>
    <property type="evidence" value="ECO:0007669"/>
    <property type="project" value="InterPro"/>
</dbReference>
<evidence type="ECO:0000256" key="9">
    <source>
        <dbReference type="ARBA" id="ARBA00023146"/>
    </source>
</evidence>
<dbReference type="InterPro" id="IPR006195">
    <property type="entry name" value="aa-tRNA-synth_II"/>
</dbReference>
<keyword evidence="13" id="KW-0472">Membrane</keyword>
<evidence type="ECO:0000256" key="7">
    <source>
        <dbReference type="ARBA" id="ARBA00022840"/>
    </source>
</evidence>
<dbReference type="InterPro" id="IPR010978">
    <property type="entry name" value="tRNA-bd_arm"/>
</dbReference>
<evidence type="ECO:0000259" key="14">
    <source>
        <dbReference type="PROSITE" id="PS50862"/>
    </source>
</evidence>
<dbReference type="Proteomes" id="UP000054653">
    <property type="component" value="Unassembled WGS sequence"/>
</dbReference>
<comment type="catalytic activity">
    <reaction evidence="12">
        <text>tRNA(Ser) + L-serine + ATP = L-seryl-tRNA(Ser) + AMP + diphosphate + H(+)</text>
        <dbReference type="Rhea" id="RHEA:12292"/>
        <dbReference type="Rhea" id="RHEA-COMP:9669"/>
        <dbReference type="Rhea" id="RHEA-COMP:9703"/>
        <dbReference type="ChEBI" id="CHEBI:15378"/>
        <dbReference type="ChEBI" id="CHEBI:30616"/>
        <dbReference type="ChEBI" id="CHEBI:33019"/>
        <dbReference type="ChEBI" id="CHEBI:33384"/>
        <dbReference type="ChEBI" id="CHEBI:78442"/>
        <dbReference type="ChEBI" id="CHEBI:78533"/>
        <dbReference type="ChEBI" id="CHEBI:456215"/>
        <dbReference type="EC" id="6.1.1.11"/>
    </reaction>
</comment>
<dbReference type="InterPro" id="IPR021629">
    <property type="entry name" value="Mediator_Med23"/>
</dbReference>
<dbReference type="GO" id="GO:0004828">
    <property type="term" value="F:serine-tRNA ligase activity"/>
    <property type="evidence" value="ECO:0007669"/>
    <property type="project" value="UniProtKB-EC"/>
</dbReference>
<dbReference type="SUPFAM" id="SSF55681">
    <property type="entry name" value="Class II aaRS and biotin synthetases"/>
    <property type="match status" value="1"/>
</dbReference>
<dbReference type="InterPro" id="IPR042103">
    <property type="entry name" value="SerRS_1_N_sf"/>
</dbReference>
<dbReference type="InterPro" id="IPR033729">
    <property type="entry name" value="SerRS_core"/>
</dbReference>
<dbReference type="Pfam" id="PF11573">
    <property type="entry name" value="Med23"/>
    <property type="match status" value="4"/>
</dbReference>
<keyword evidence="9" id="KW-0030">Aminoacyl-tRNA synthetase</keyword>
<evidence type="ECO:0000256" key="3">
    <source>
        <dbReference type="ARBA" id="ARBA00012840"/>
    </source>
</evidence>
<evidence type="ECO:0000256" key="1">
    <source>
        <dbReference type="ARBA" id="ARBA00004496"/>
    </source>
</evidence>
<dbReference type="InterPro" id="IPR002317">
    <property type="entry name" value="Ser-tRNA-ligase_type_1"/>
</dbReference>
<evidence type="ECO:0000256" key="12">
    <source>
        <dbReference type="ARBA" id="ARBA00048823"/>
    </source>
</evidence>
<protein>
    <recommendedName>
        <fullName evidence="3">serine--tRNA ligase</fullName>
        <ecNumber evidence="3">6.1.1.11</ecNumber>
    </recommendedName>
    <alternativeName>
        <fullName evidence="10">Seryl-tRNA synthetase</fullName>
    </alternativeName>
</protein>
<comment type="subcellular location">
    <subcellularLocation>
        <location evidence="1">Cytoplasm</location>
    </subcellularLocation>
</comment>
<gene>
    <name evidence="15" type="primary">Sars</name>
    <name evidence="15" type="ORF">T03_1800</name>
</gene>
<dbReference type="NCBIfam" id="TIGR00414">
    <property type="entry name" value="serS"/>
    <property type="match status" value="1"/>
</dbReference>
<dbReference type="Gene3D" id="3.30.930.10">
    <property type="entry name" value="Bira Bifunctional Protein, Domain 2"/>
    <property type="match status" value="1"/>
</dbReference>
<dbReference type="SUPFAM" id="SSF46589">
    <property type="entry name" value="tRNA-binding arm"/>
    <property type="match status" value="1"/>
</dbReference>
<dbReference type="FunFam" id="1.10.287.40:FF:000002">
    <property type="entry name" value="Serine--tRNA ligase, cytoplasmic"/>
    <property type="match status" value="1"/>
</dbReference>
<keyword evidence="13" id="KW-0812">Transmembrane</keyword>
<accession>A0A0V1CZM9</accession>
<dbReference type="InterPro" id="IPR045864">
    <property type="entry name" value="aa-tRNA-synth_II/BPL/LPL"/>
</dbReference>
<feature type="transmembrane region" description="Helical" evidence="13">
    <location>
        <begin position="1188"/>
        <end position="1206"/>
    </location>
</feature>
<keyword evidence="7" id="KW-0067">ATP-binding</keyword>
<dbReference type="GO" id="GO:0005737">
    <property type="term" value="C:cytoplasm"/>
    <property type="evidence" value="ECO:0007669"/>
    <property type="project" value="UniProtKB-SubCell"/>
</dbReference>
<keyword evidence="8" id="KW-0648">Protein biosynthesis</keyword>
<dbReference type="EC" id="6.1.1.11" evidence="3"/>
<feature type="transmembrane region" description="Helical" evidence="13">
    <location>
        <begin position="1076"/>
        <end position="1098"/>
    </location>
</feature>
<dbReference type="PROSITE" id="PS50862">
    <property type="entry name" value="AA_TRNA_LIGASE_II"/>
    <property type="match status" value="1"/>
</dbReference>
<feature type="transmembrane region" description="Helical" evidence="13">
    <location>
        <begin position="984"/>
        <end position="1006"/>
    </location>
</feature>
<evidence type="ECO:0000256" key="2">
    <source>
        <dbReference type="ARBA" id="ARBA00010728"/>
    </source>
</evidence>
<keyword evidence="6" id="KW-0547">Nucleotide-binding</keyword>
<dbReference type="Pfam" id="PF02403">
    <property type="entry name" value="Seryl_tRNA_N"/>
    <property type="match status" value="1"/>
</dbReference>
<dbReference type="PRINTS" id="PR00981">
    <property type="entry name" value="TRNASYNTHSER"/>
</dbReference>
<sequence>MSVSLSDFEAKVKNLFKEHAKSGIAHFFFRPYLITSSEECEKEIVISTANELMEIFTSLPQNLQESAFSIVISHRVLSNSANKIVDFFVRNVIQRQMLSIKCICEKLLTCAELNINSCGWNDTFAFFMENISLLDYKDLLNPQMRLLTHVFMHYTYRDAIAVLLGTAKPEKSRIPYFEEVITEIILELMFTAECDHSQLNPQAWRIISTQIIYLTLQQSICFTRLVKILHTKLTHYPYRYARNQLMWCLFNFLSGGMQKYSGKSAWPSPALVETYCRMLTYPDLEILGLKQFTSHIVLTAARHQCCEMMYICCEILNYRLFNIPSTYRVHAIVTLQQTLAFAKFQTNASLYWMYRYYYYYYYYYFAPFARLLNSFVAVAADGTKQSIAENEELMRIIILTLARSTVISSKVLGPRKVLVHLKSLADFLVYETNSADVNRCVDVLNRLIFKYAVVPLERFMLTMLLRDYEGNDAFYALLIVMLLVQRSEELRSAVADCVAMLPSDYWHCQDWNDKYQAYQIKHAERTWSQVYVELSRASLTPNDCPLPVYFGTRCLQMLPVVDLLLQKLVESPAACLKFLDSTLSILGPLYRFHPYPVSFLYSTFRFYEKRLVESPAIKQKLALAVHGACVPSRDDHWLLSAEFVGWVGQATDRGPWVPDLNYYGALVRRLIDTFSEPRQQWSRKTDLRFVEFNNFQTHALYSICIELMSLPVGVVDVGNALVTLVTHWHSLVDKNTVMYWVNAIGLIFSALPISYMEPFYQTILTTLCSDNMNSINTDVSNKLDFEKRSKLMEDCYPARILALCHAVWLHSTSGYLQLLPQALRSTWIPHVRSEGQFLYVCHLVAPFLQRFYQERTKFTMDITTDLYQMLYNVDCEVGNWKYEDLICDFFYHVKYMYVGDSVRQDTDRIIPMLRPSLQQKLRYISFAQGEQSAGTPFSEMINPIKLLGIQMVVWLQRLPIFGETAQHFWLAVTKLGDPVMTFSLYFPALFPFFGTAALDMAIVGAFSEISNCILKWILLDDRPYWWVHTAGVSGQLSHPLKQFQWTCETGPGSPSGHAMVSASVWFNLLYNLQSDLVLGDLCGICWLLYVVFLIAVSISRTYISAHFPDQVILGIVVGICIALVTRSLVGHRRRRWSNLIAFMIALLLIALSVHEVHRFFGVDTHRSIELAAKYCHRAEWIHQSTTPLASFFRDVGVLISVAILLANKSMFTNNNKIASKFFSTKFAQALLGVGLNQLVAFIPIGRLPTALFYAVLLPALIVLLLTMVLDLDNFRVEKGGNVQAVRVSQQKRFQSVDLVDQVVETDQEWRRSRYLSDEWNRLKNLCSKEIGEKIKRKEPVDGNSTLPDSLTDKLQKLTVDQIRALSVGQIKQLRLLIDHEMEKSYKLVENLEAVRFKALSQIGNLVHNSVPVSENEDDNEIVRTWGELEVRKKYSQVDLGIMVDGYDSERGCSVAGSRGYFLKGPLVFLEQALIQLAMHMLFKKKYTPLYTPFFMRKEVMQEVAQLSDFDDQLYKVIGKSSEVKEEIAEEEKYLIATSEQPIAAYHRDEWISKESLPLRYVGFSTCFRQEVGSHGRDTSGIFRVHQFEKVEQFCITSPHDDASWEMLEEMISNAEVFYQTLNIPYRVVSIVSGELNNAAAKKYDLEAWFPGSGAFRELVSCSNCTDYQSRRLRIRYGQTKKMMAKAEFVHMLNGTMCATTRTICAILENFQEENGIAVPEALRQYMPDDYKDFIPFVKPAPKVEQAAKRGGNKSAAAEKSTQ</sequence>
<evidence type="ECO:0000256" key="8">
    <source>
        <dbReference type="ARBA" id="ARBA00022917"/>
    </source>
</evidence>
<dbReference type="InterPro" id="IPR002314">
    <property type="entry name" value="aa-tRNA-synt_IIb"/>
</dbReference>
<keyword evidence="13" id="KW-1133">Transmembrane helix</keyword>
<dbReference type="InterPro" id="IPR015866">
    <property type="entry name" value="Ser-tRNA-synth_1_N"/>
</dbReference>
<dbReference type="Pfam" id="PF00587">
    <property type="entry name" value="tRNA-synt_2b"/>
    <property type="match status" value="1"/>
</dbReference>
<dbReference type="CDD" id="cd00770">
    <property type="entry name" value="SerRS_core"/>
    <property type="match status" value="1"/>
</dbReference>
<keyword evidence="16" id="KW-1185">Reference proteome</keyword>
<feature type="transmembrane region" description="Helical" evidence="13">
    <location>
        <begin position="1250"/>
        <end position="1269"/>
    </location>
</feature>
<organism evidence="15 16">
    <name type="scientific">Trichinella britovi</name>
    <name type="common">Parasitic roundworm</name>
    <dbReference type="NCBI Taxonomy" id="45882"/>
    <lineage>
        <taxon>Eukaryota</taxon>
        <taxon>Metazoa</taxon>
        <taxon>Ecdysozoa</taxon>
        <taxon>Nematoda</taxon>
        <taxon>Enoplea</taxon>
        <taxon>Dorylaimia</taxon>
        <taxon>Trichinellida</taxon>
        <taxon>Trichinellidae</taxon>
        <taxon>Trichinella</taxon>
    </lineage>
</organism>
<feature type="domain" description="Aminoacyl-transfer RNA synthetases class-II family profile" evidence="14">
    <location>
        <begin position="1469"/>
        <end position="1719"/>
    </location>
</feature>